<dbReference type="PROSITE" id="PS51186">
    <property type="entry name" value="GNAT"/>
    <property type="match status" value="1"/>
</dbReference>
<dbReference type="RefSeq" id="WP_114495475.1">
    <property type="nucleotide sequence ID" value="NZ_QPJW01000001.1"/>
</dbReference>
<dbReference type="AlphaFoldDB" id="A0A369BPR6"/>
<keyword evidence="3" id="KW-1185">Reference proteome</keyword>
<dbReference type="InterPro" id="IPR000182">
    <property type="entry name" value="GNAT_dom"/>
</dbReference>
<dbReference type="OrthoDB" id="9795206at2"/>
<proteinExistence type="predicted"/>
<dbReference type="PANTHER" id="PTHR43415:SF3">
    <property type="entry name" value="GNAT-FAMILY ACETYLTRANSFERASE"/>
    <property type="match status" value="1"/>
</dbReference>
<evidence type="ECO:0000313" key="2">
    <source>
        <dbReference type="EMBL" id="RCX23622.1"/>
    </source>
</evidence>
<organism evidence="2 3">
    <name type="scientific">Fontibacillus phaseoli</name>
    <dbReference type="NCBI Taxonomy" id="1416533"/>
    <lineage>
        <taxon>Bacteria</taxon>
        <taxon>Bacillati</taxon>
        <taxon>Bacillota</taxon>
        <taxon>Bacilli</taxon>
        <taxon>Bacillales</taxon>
        <taxon>Paenibacillaceae</taxon>
        <taxon>Fontibacillus</taxon>
    </lineage>
</organism>
<name>A0A369BPR6_9BACL</name>
<accession>A0A369BPR6</accession>
<dbReference type="GO" id="GO:0016747">
    <property type="term" value="F:acyltransferase activity, transferring groups other than amino-acyl groups"/>
    <property type="evidence" value="ECO:0007669"/>
    <property type="project" value="InterPro"/>
</dbReference>
<protein>
    <submittedName>
        <fullName evidence="2">Acetyltransferase (GNAT) family protein</fullName>
    </submittedName>
</protein>
<comment type="caution">
    <text evidence="2">The sequence shown here is derived from an EMBL/GenBank/DDBJ whole genome shotgun (WGS) entry which is preliminary data.</text>
</comment>
<sequence length="175" mass="20495">MKQREFVLEGTHLRIRPTCPGADMDFVLELEDHEENRRFISPWLREQHEEFKLGKDHLHLVIENKETKEHVGYMLLEGILLKSGCIDLKRLVIAAKGLGYGRETLRLVKDWAFNNAGAHRLQLDVKSINSRAKRLYESEGFVEEGLLRDRFRDESGNGYVSLYIMSILEKEYRHV</sequence>
<dbReference type="Pfam" id="PF13302">
    <property type="entry name" value="Acetyltransf_3"/>
    <property type="match status" value="1"/>
</dbReference>
<reference evidence="2 3" key="1">
    <citation type="submission" date="2018-07" db="EMBL/GenBank/DDBJ databases">
        <title>Genomic Encyclopedia of Type Strains, Phase III (KMG-III): the genomes of soil and plant-associated and newly described type strains.</title>
        <authorList>
            <person name="Whitman W."/>
        </authorList>
    </citation>
    <scope>NUCLEOTIDE SEQUENCE [LARGE SCALE GENOMIC DNA]</scope>
    <source>
        <strain evidence="2 3">CECT 8333</strain>
    </source>
</reference>
<dbReference type="SUPFAM" id="SSF55729">
    <property type="entry name" value="Acyl-CoA N-acyltransferases (Nat)"/>
    <property type="match status" value="1"/>
</dbReference>
<evidence type="ECO:0000313" key="3">
    <source>
        <dbReference type="Proteomes" id="UP000253090"/>
    </source>
</evidence>
<dbReference type="PANTHER" id="PTHR43415">
    <property type="entry name" value="SPERMIDINE N(1)-ACETYLTRANSFERASE"/>
    <property type="match status" value="1"/>
</dbReference>
<dbReference type="Gene3D" id="3.40.630.30">
    <property type="match status" value="1"/>
</dbReference>
<gene>
    <name evidence="2" type="ORF">DFP94_1011223</name>
</gene>
<dbReference type="Proteomes" id="UP000253090">
    <property type="component" value="Unassembled WGS sequence"/>
</dbReference>
<dbReference type="EMBL" id="QPJW01000001">
    <property type="protein sequence ID" value="RCX23622.1"/>
    <property type="molecule type" value="Genomic_DNA"/>
</dbReference>
<evidence type="ECO:0000259" key="1">
    <source>
        <dbReference type="PROSITE" id="PS51186"/>
    </source>
</evidence>
<feature type="domain" description="N-acetyltransferase" evidence="1">
    <location>
        <begin position="13"/>
        <end position="170"/>
    </location>
</feature>
<dbReference type="InterPro" id="IPR016181">
    <property type="entry name" value="Acyl_CoA_acyltransferase"/>
</dbReference>
<keyword evidence="2" id="KW-0808">Transferase</keyword>